<keyword evidence="2" id="KW-0812">Transmembrane</keyword>
<dbReference type="STRING" id="76728.AQ490_09370"/>
<dbReference type="EMBL" id="LLZU01000038">
    <property type="protein sequence ID" value="KRV46964.1"/>
    <property type="molecule type" value="Genomic_DNA"/>
</dbReference>
<protein>
    <submittedName>
        <fullName evidence="3">Uncharacterized protein</fullName>
    </submittedName>
</protein>
<accession>A0A0T6LLX5</accession>
<feature type="region of interest" description="Disordered" evidence="1">
    <location>
        <begin position="58"/>
        <end position="81"/>
    </location>
</feature>
<organism evidence="3 4">
    <name type="scientific">Wenjunlia vitaminophila</name>
    <name type="common">Streptomyces vitaminophilus</name>
    <dbReference type="NCBI Taxonomy" id="76728"/>
    <lineage>
        <taxon>Bacteria</taxon>
        <taxon>Bacillati</taxon>
        <taxon>Actinomycetota</taxon>
        <taxon>Actinomycetes</taxon>
        <taxon>Kitasatosporales</taxon>
        <taxon>Streptomycetaceae</taxon>
        <taxon>Wenjunlia</taxon>
    </lineage>
</organism>
<evidence type="ECO:0000256" key="1">
    <source>
        <dbReference type="SAM" id="MobiDB-lite"/>
    </source>
</evidence>
<dbReference type="Proteomes" id="UP000050867">
    <property type="component" value="Unassembled WGS sequence"/>
</dbReference>
<dbReference type="AlphaFoldDB" id="A0A0T6LLX5"/>
<evidence type="ECO:0000313" key="3">
    <source>
        <dbReference type="EMBL" id="KRV46964.1"/>
    </source>
</evidence>
<gene>
    <name evidence="3" type="ORF">AQ490_09370</name>
</gene>
<proteinExistence type="predicted"/>
<reference evidence="3 4" key="1">
    <citation type="submission" date="2015-10" db="EMBL/GenBank/DDBJ databases">
        <title>Draft genome sequence of pyrrolomycin-producing Streptomyces vitaminophilus.</title>
        <authorList>
            <person name="Graham D.E."/>
            <person name="Mahan K.M."/>
            <person name="Klingeman D.M."/>
            <person name="Hettich R.L."/>
            <person name="Parry R.J."/>
        </authorList>
    </citation>
    <scope>NUCLEOTIDE SEQUENCE [LARGE SCALE GENOMIC DNA]</scope>
    <source>
        <strain evidence="3 4">ATCC 31673</strain>
    </source>
</reference>
<keyword evidence="2" id="KW-1133">Transmembrane helix</keyword>
<feature type="transmembrane region" description="Helical" evidence="2">
    <location>
        <begin position="38"/>
        <end position="60"/>
    </location>
</feature>
<evidence type="ECO:0000313" key="4">
    <source>
        <dbReference type="Proteomes" id="UP000050867"/>
    </source>
</evidence>
<keyword evidence="4" id="KW-1185">Reference proteome</keyword>
<keyword evidence="2" id="KW-0472">Membrane</keyword>
<name>A0A0T6LLX5_WENVI</name>
<comment type="caution">
    <text evidence="3">The sequence shown here is derived from an EMBL/GenBank/DDBJ whole genome shotgun (WGS) entry which is preliminary data.</text>
</comment>
<sequence length="230" mass="24263">MIEDELRQVFEERSAFADQPLRPEDVHVRVRRTRRRRAGATAGVAALAVAATMGGVLAAGDPQGQPSAAHDGNPQGAGSHKAMTLGDLETVGYQVKTSPDSGGPISITLKQRFDSQKLISDLKAAGVNAVPMKEGCPDPGEAVSNAAAAKAWTWVGNDPSLNEGKASRDGVVNRLWPNRVDNGYTMLVGAWSQSDVQGGESTMRVTAHRTGTEAPTCLPLAEVDKGPEIR</sequence>
<evidence type="ECO:0000256" key="2">
    <source>
        <dbReference type="SAM" id="Phobius"/>
    </source>
</evidence>